<protein>
    <recommendedName>
        <fullName evidence="5">Secreted protein</fullName>
    </recommendedName>
</protein>
<reference evidence="3 4" key="1">
    <citation type="submission" date="2019-02" db="EMBL/GenBank/DDBJ databases">
        <title>Deep-cultivation of Planctomycetes and their phenomic and genomic characterization uncovers novel biology.</title>
        <authorList>
            <person name="Wiegand S."/>
            <person name="Jogler M."/>
            <person name="Boedeker C."/>
            <person name="Pinto D."/>
            <person name="Vollmers J."/>
            <person name="Rivas-Marin E."/>
            <person name="Kohn T."/>
            <person name="Peeters S.H."/>
            <person name="Heuer A."/>
            <person name="Rast P."/>
            <person name="Oberbeckmann S."/>
            <person name="Bunk B."/>
            <person name="Jeske O."/>
            <person name="Meyerdierks A."/>
            <person name="Storesund J.E."/>
            <person name="Kallscheuer N."/>
            <person name="Luecker S."/>
            <person name="Lage O.M."/>
            <person name="Pohl T."/>
            <person name="Merkel B.J."/>
            <person name="Hornburger P."/>
            <person name="Mueller R.-W."/>
            <person name="Bruemmer F."/>
            <person name="Labrenz M."/>
            <person name="Spormann A.M."/>
            <person name="Op Den Camp H."/>
            <person name="Overmann J."/>
            <person name="Amann R."/>
            <person name="Jetten M.S.M."/>
            <person name="Mascher T."/>
            <person name="Medema M.H."/>
            <person name="Devos D.P."/>
            <person name="Kaster A.-K."/>
            <person name="Ovreas L."/>
            <person name="Rohde M."/>
            <person name="Galperin M.Y."/>
            <person name="Jogler C."/>
        </authorList>
    </citation>
    <scope>NUCLEOTIDE SEQUENCE [LARGE SCALE GENOMIC DNA]</scope>
    <source>
        <strain evidence="3 4">KOR34</strain>
    </source>
</reference>
<gene>
    <name evidence="3" type="ORF">KOR34_49980</name>
</gene>
<feature type="compositionally biased region" description="Pro residues" evidence="1">
    <location>
        <begin position="561"/>
        <end position="576"/>
    </location>
</feature>
<evidence type="ECO:0000256" key="2">
    <source>
        <dbReference type="SAM" id="SignalP"/>
    </source>
</evidence>
<evidence type="ECO:0008006" key="5">
    <source>
        <dbReference type="Google" id="ProtNLM"/>
    </source>
</evidence>
<dbReference type="AlphaFoldDB" id="A0A5C5UXB7"/>
<name>A0A5C5UXB7_9BACT</name>
<keyword evidence="4" id="KW-1185">Reference proteome</keyword>
<evidence type="ECO:0000256" key="1">
    <source>
        <dbReference type="SAM" id="MobiDB-lite"/>
    </source>
</evidence>
<comment type="caution">
    <text evidence="3">The sequence shown here is derived from an EMBL/GenBank/DDBJ whole genome shotgun (WGS) entry which is preliminary data.</text>
</comment>
<feature type="chain" id="PRO_5022682120" description="Secreted protein" evidence="2">
    <location>
        <begin position="25"/>
        <end position="576"/>
    </location>
</feature>
<dbReference type="OrthoDB" id="223245at2"/>
<sequence length="576" mass="63939" precursor="true">MSNCGKKLALTLLLIATHATVAHNAAISAPIDVSRKTTYLTDPLADDGLPDYSGALLAKLRNGVTPENNGGILYLMAMWPAGLEPEHHQVVCDALGMAVPHSDGIQLPASNPLLRTKLSHWLRKRVAPATHAESFDGANKAVRMIELLESQPWRAEDAPPVANYVAEHEEHYRLLHAAVKKERFYVPSPSLIIDPKNSWIERDKSRVDSTRCAARCLALRAELRIGQGDLPGAWSDCRAMYALADSLDKELVIDRLTSDFIEGLSDRTCLRILAEKNLRPANANEVLAFHRQRGSRDRFAATIDWDARHTAITDLLIYARIRRPLNEPSRESDRRLAKWVAARFDWNSILETFNTGYSELAAIAELSSWQERNEALEDWMSELEENADAIHPSGKSLTAMLTWKSRSDSLARSLLYAHASPLKTCFLVEDRCNARRGLMTVAAALAAHRCEHGDYPDSLDALVPGKLSSAPTDLFHNASLEFRRTTEGYLLYSLGPNRKDDGGSNFLHSQYLGYYVSTLDLTAEAAVCRALSEPPPDLEHTDDSVRLIDRIPPTADDHPLRMPPITVPFPKPAGAD</sequence>
<proteinExistence type="predicted"/>
<keyword evidence="2" id="KW-0732">Signal</keyword>
<evidence type="ECO:0000313" key="3">
    <source>
        <dbReference type="EMBL" id="TWT30439.1"/>
    </source>
</evidence>
<feature type="region of interest" description="Disordered" evidence="1">
    <location>
        <begin position="552"/>
        <end position="576"/>
    </location>
</feature>
<dbReference type="RefSeq" id="WP_146568792.1">
    <property type="nucleotide sequence ID" value="NZ_SIHJ01000005.1"/>
</dbReference>
<accession>A0A5C5UXB7</accession>
<organism evidence="3 4">
    <name type="scientific">Posidoniimonas corsicana</name>
    <dbReference type="NCBI Taxonomy" id="1938618"/>
    <lineage>
        <taxon>Bacteria</taxon>
        <taxon>Pseudomonadati</taxon>
        <taxon>Planctomycetota</taxon>
        <taxon>Planctomycetia</taxon>
        <taxon>Pirellulales</taxon>
        <taxon>Lacipirellulaceae</taxon>
        <taxon>Posidoniimonas</taxon>
    </lineage>
</organism>
<evidence type="ECO:0000313" key="4">
    <source>
        <dbReference type="Proteomes" id="UP000316714"/>
    </source>
</evidence>
<feature type="signal peptide" evidence="2">
    <location>
        <begin position="1"/>
        <end position="24"/>
    </location>
</feature>
<dbReference type="EMBL" id="SIHJ01000005">
    <property type="protein sequence ID" value="TWT30439.1"/>
    <property type="molecule type" value="Genomic_DNA"/>
</dbReference>
<dbReference type="Proteomes" id="UP000316714">
    <property type="component" value="Unassembled WGS sequence"/>
</dbReference>